<reference evidence="4" key="3">
    <citation type="submission" date="2015-06" db="UniProtKB">
        <authorList>
            <consortium name="EnsemblMetazoa"/>
        </authorList>
    </citation>
    <scope>IDENTIFICATION</scope>
</reference>
<dbReference type="EMBL" id="AMQN01005516">
    <property type="status" value="NOT_ANNOTATED_CDS"/>
    <property type="molecule type" value="Genomic_DNA"/>
</dbReference>
<keyword evidence="2" id="KW-1133">Transmembrane helix</keyword>
<evidence type="ECO:0000313" key="3">
    <source>
        <dbReference type="EMBL" id="ELU12032.1"/>
    </source>
</evidence>
<evidence type="ECO:0000256" key="2">
    <source>
        <dbReference type="SAM" id="Phobius"/>
    </source>
</evidence>
<dbReference type="EMBL" id="KB296213">
    <property type="protein sequence ID" value="ELU12032.1"/>
    <property type="molecule type" value="Genomic_DNA"/>
</dbReference>
<feature type="compositionally biased region" description="Basic and acidic residues" evidence="1">
    <location>
        <begin position="359"/>
        <end position="390"/>
    </location>
</feature>
<gene>
    <name evidence="3" type="ORF">CAPTEDRAFT_188115</name>
</gene>
<dbReference type="EnsemblMetazoa" id="CapteT188115">
    <property type="protein sequence ID" value="CapteP188115"/>
    <property type="gene ID" value="CapteG188115"/>
</dbReference>
<name>R7V0J7_CAPTE</name>
<proteinExistence type="predicted"/>
<accession>R7V0J7</accession>
<protein>
    <submittedName>
        <fullName evidence="3 4">Uncharacterized protein</fullName>
    </submittedName>
</protein>
<dbReference type="HOGENOM" id="CLU_059633_0_0_1"/>
<feature type="transmembrane region" description="Helical" evidence="2">
    <location>
        <begin position="20"/>
        <end position="41"/>
    </location>
</feature>
<keyword evidence="5" id="KW-1185">Reference proteome</keyword>
<dbReference type="OrthoDB" id="6261422at2759"/>
<dbReference type="Proteomes" id="UP000014760">
    <property type="component" value="Unassembled WGS sequence"/>
</dbReference>
<sequence>MNSARILRGVASAALRRRNVEMVIIAVLVVSIGSSLLARVLPSKEQWVSRKNLEPKELRPSLTLCTTFSDNPARFEVHSQTVYNWASLRPRLRPVLFAANLSSDLSLLAKSHGWEVQRVTKADKQGMPYINEMFKHIQAHYRSHFYGYANGDMLFSRSLTDTTESLPALLEGKSEQYVFVGQRRSINYVDMLKQDKEFWQPDHVHKYSCTKGHTDPPTSIDFFITTPFGFPWDTLPKLVVGKTRFDNYIIMMAMYLFMGTVDVTGTVHNLHMTGGGHMTHKDSGLADQSANERVINSFGRVAYELGSVANCKYFTRNTRNGMQMARLLQWQIPASFRGLQSERKETTKRNKKRKQGKKQGQEKGKQTGKEKEIEKEKGKEKGNRKQEKKQ</sequence>
<reference evidence="3 5" key="2">
    <citation type="journal article" date="2013" name="Nature">
        <title>Insights into bilaterian evolution from three spiralian genomes.</title>
        <authorList>
            <person name="Simakov O."/>
            <person name="Marletaz F."/>
            <person name="Cho S.J."/>
            <person name="Edsinger-Gonzales E."/>
            <person name="Havlak P."/>
            <person name="Hellsten U."/>
            <person name="Kuo D.H."/>
            <person name="Larsson T."/>
            <person name="Lv J."/>
            <person name="Arendt D."/>
            <person name="Savage R."/>
            <person name="Osoegawa K."/>
            <person name="de Jong P."/>
            <person name="Grimwood J."/>
            <person name="Chapman J.A."/>
            <person name="Shapiro H."/>
            <person name="Aerts A."/>
            <person name="Otillar R.P."/>
            <person name="Terry A.Y."/>
            <person name="Boore J.L."/>
            <person name="Grigoriev I.V."/>
            <person name="Lindberg D.R."/>
            <person name="Seaver E.C."/>
            <person name="Weisblat D.A."/>
            <person name="Putnam N.H."/>
            <person name="Rokhsar D.S."/>
        </authorList>
    </citation>
    <scope>NUCLEOTIDE SEQUENCE</scope>
    <source>
        <strain evidence="3 5">I ESC-2004</strain>
    </source>
</reference>
<keyword evidence="2" id="KW-0812">Transmembrane</keyword>
<reference evidence="5" key="1">
    <citation type="submission" date="2012-12" db="EMBL/GenBank/DDBJ databases">
        <authorList>
            <person name="Hellsten U."/>
            <person name="Grimwood J."/>
            <person name="Chapman J.A."/>
            <person name="Shapiro H."/>
            <person name="Aerts A."/>
            <person name="Otillar R.P."/>
            <person name="Terry A.Y."/>
            <person name="Boore J.L."/>
            <person name="Simakov O."/>
            <person name="Marletaz F."/>
            <person name="Cho S.-J."/>
            <person name="Edsinger-Gonzales E."/>
            <person name="Havlak P."/>
            <person name="Kuo D.-H."/>
            <person name="Larsson T."/>
            <person name="Lv J."/>
            <person name="Arendt D."/>
            <person name="Savage R."/>
            <person name="Osoegawa K."/>
            <person name="de Jong P."/>
            <person name="Lindberg D.R."/>
            <person name="Seaver E.C."/>
            <person name="Weisblat D.A."/>
            <person name="Putnam N.H."/>
            <person name="Grigoriev I.V."/>
            <person name="Rokhsar D.S."/>
        </authorList>
    </citation>
    <scope>NUCLEOTIDE SEQUENCE</scope>
    <source>
        <strain evidence="5">I ESC-2004</strain>
    </source>
</reference>
<keyword evidence="2" id="KW-0472">Membrane</keyword>
<feature type="region of interest" description="Disordered" evidence="1">
    <location>
        <begin position="339"/>
        <end position="390"/>
    </location>
</feature>
<evidence type="ECO:0000313" key="5">
    <source>
        <dbReference type="Proteomes" id="UP000014760"/>
    </source>
</evidence>
<evidence type="ECO:0000313" key="4">
    <source>
        <dbReference type="EnsemblMetazoa" id="CapteP188115"/>
    </source>
</evidence>
<evidence type="ECO:0000256" key="1">
    <source>
        <dbReference type="SAM" id="MobiDB-lite"/>
    </source>
</evidence>
<organism evidence="3">
    <name type="scientific">Capitella teleta</name>
    <name type="common">Polychaete worm</name>
    <dbReference type="NCBI Taxonomy" id="283909"/>
    <lineage>
        <taxon>Eukaryota</taxon>
        <taxon>Metazoa</taxon>
        <taxon>Spiralia</taxon>
        <taxon>Lophotrochozoa</taxon>
        <taxon>Annelida</taxon>
        <taxon>Polychaeta</taxon>
        <taxon>Sedentaria</taxon>
        <taxon>Scolecida</taxon>
        <taxon>Capitellidae</taxon>
        <taxon>Capitella</taxon>
    </lineage>
</organism>
<dbReference type="AlphaFoldDB" id="R7V0J7"/>